<reference evidence="1 2" key="1">
    <citation type="submission" date="2019-04" db="EMBL/GenBank/DDBJ databases">
        <title>Novel bacteriophages capable of disrupting biofilms from clinical strains of Aeromonas hydrophila with intrinsic antibiotic resistance.</title>
        <authorList>
            <person name="Kabwe M."/>
            <person name="Brown T.L."/>
            <person name="Speirs L."/>
            <person name="Ku H."/>
            <person name="Leach M."/>
            <person name="Chan H.T."/>
            <person name="Petrovski S."/>
            <person name="Lock P."/>
            <person name="Tucci J."/>
        </authorList>
    </citation>
    <scope>NUCLEOTIDE SEQUENCE [LARGE SCALE GENOMIC DNA]</scope>
</reference>
<dbReference type="Proteomes" id="UP000318420">
    <property type="component" value="Segment"/>
</dbReference>
<accession>A0A514A1J4</accession>
<sequence length="206" mass="22748">MSQKQQNLYLSLKAGESVLSLIPALNKRYGLSLDPNKYHDDTVEHDELTRLSGGLVSKETGELDWIVIDSSDGSGKNTVLPMAQFKNPKKLLQTEISRYSCIQINTYKEIEFLEQVSVGVSNNVGFNGSDAPRLLMELMNRYCIGSGWSCNHGRGNTTAGFTLLHFGKPETIPSEYLANSNVDYVAVVELETYTGKAVYSLTVGKL</sequence>
<organism evidence="1 2">
    <name type="scientific">Aeromonas phage LAh10</name>
    <dbReference type="NCBI Taxonomy" id="2591025"/>
    <lineage>
        <taxon>Viruses</taxon>
        <taxon>Duplodnaviria</taxon>
        <taxon>Heunggongvirae</taxon>
        <taxon>Uroviricota</taxon>
        <taxon>Caudoviricetes</taxon>
        <taxon>Chimalliviridae</taxon>
        <taxon>Ludhianavirus</taxon>
        <taxon>Ludhianavirus LAh10</taxon>
    </lineage>
</organism>
<dbReference type="EMBL" id="MK838116">
    <property type="protein sequence ID" value="QDH47137.1"/>
    <property type="molecule type" value="Genomic_DNA"/>
</dbReference>
<evidence type="ECO:0000313" key="1">
    <source>
        <dbReference type="EMBL" id="QDH47137.1"/>
    </source>
</evidence>
<proteinExistence type="predicted"/>
<protein>
    <submittedName>
        <fullName evidence="1">Uncharacterized protein</fullName>
    </submittedName>
</protein>
<evidence type="ECO:0000313" key="2">
    <source>
        <dbReference type="Proteomes" id="UP000318420"/>
    </source>
</evidence>
<gene>
    <name evidence="1" type="ORF">LAh10_42</name>
</gene>
<name>A0A514A1J4_9CAUD</name>
<keyword evidence="2" id="KW-1185">Reference proteome</keyword>